<dbReference type="Proteomes" id="UP000199771">
    <property type="component" value="Unassembled WGS sequence"/>
</dbReference>
<dbReference type="InterPro" id="IPR014710">
    <property type="entry name" value="RmlC-like_jellyroll"/>
</dbReference>
<dbReference type="STRING" id="1076937.SAMN04488120_10429"/>
<dbReference type="SUPFAM" id="SSF51182">
    <property type="entry name" value="RmlC-like cupins"/>
    <property type="match status" value="1"/>
</dbReference>
<dbReference type="InterPro" id="IPR008894">
    <property type="entry name" value="QdtA_cupin_dom"/>
</dbReference>
<dbReference type="Pfam" id="PF05523">
    <property type="entry name" value="FdtA"/>
    <property type="match status" value="1"/>
</dbReference>
<dbReference type="AlphaFoldDB" id="A0A1I2IP27"/>
<evidence type="ECO:0000259" key="1">
    <source>
        <dbReference type="Pfam" id="PF05523"/>
    </source>
</evidence>
<organism evidence="2 3">
    <name type="scientific">Fontimonas thermophila</name>
    <dbReference type="NCBI Taxonomy" id="1076937"/>
    <lineage>
        <taxon>Bacteria</taxon>
        <taxon>Pseudomonadati</taxon>
        <taxon>Pseudomonadota</taxon>
        <taxon>Gammaproteobacteria</taxon>
        <taxon>Nevskiales</taxon>
        <taxon>Nevskiaceae</taxon>
        <taxon>Fontimonas</taxon>
    </lineage>
</organism>
<dbReference type="EMBL" id="FOOC01000004">
    <property type="protein sequence ID" value="SFF42586.1"/>
    <property type="molecule type" value="Genomic_DNA"/>
</dbReference>
<keyword evidence="3" id="KW-1185">Reference proteome</keyword>
<reference evidence="2 3" key="1">
    <citation type="submission" date="2016-10" db="EMBL/GenBank/DDBJ databases">
        <authorList>
            <person name="de Groot N.N."/>
        </authorList>
    </citation>
    <scope>NUCLEOTIDE SEQUENCE [LARGE SCALE GENOMIC DNA]</scope>
    <source>
        <strain evidence="2 3">DSM 23609</strain>
    </source>
</reference>
<dbReference type="Gene3D" id="2.60.120.10">
    <property type="entry name" value="Jelly Rolls"/>
    <property type="match status" value="1"/>
</dbReference>
<name>A0A1I2IP27_9GAMM</name>
<protein>
    <submittedName>
        <fullName evidence="2">WxcM-like, C-terminal</fullName>
    </submittedName>
</protein>
<proteinExistence type="predicted"/>
<evidence type="ECO:0000313" key="3">
    <source>
        <dbReference type="Proteomes" id="UP000199771"/>
    </source>
</evidence>
<dbReference type="CDD" id="cd20292">
    <property type="entry name" value="cupin_QdtA-like"/>
    <property type="match status" value="1"/>
</dbReference>
<accession>A0A1I2IP27</accession>
<feature type="domain" description="Sugar 3,4-ketoisomerase QdtA cupin" evidence="1">
    <location>
        <begin position="4"/>
        <end position="64"/>
    </location>
</feature>
<evidence type="ECO:0000313" key="2">
    <source>
        <dbReference type="EMBL" id="SFF42586.1"/>
    </source>
</evidence>
<dbReference type="InterPro" id="IPR011051">
    <property type="entry name" value="RmlC_Cupin_sf"/>
</dbReference>
<sequence length="68" mass="8043">MIGDDGFSRQEHVLDRPDVGFYMPPMTWGVQHKYSPDAALLVFASHYYDPDDYIRDYDEFLRLVRGEQ</sequence>
<gene>
    <name evidence="2" type="ORF">SAMN04488120_10429</name>
</gene>